<evidence type="ECO:0000256" key="10">
    <source>
        <dbReference type="SAM" id="MobiDB-lite"/>
    </source>
</evidence>
<evidence type="ECO:0000256" key="2">
    <source>
        <dbReference type="ARBA" id="ARBA00012052"/>
    </source>
</evidence>
<dbReference type="InterPro" id="IPR006204">
    <property type="entry name" value="GHMP_kinase_N_dom"/>
</dbReference>
<keyword evidence="4 9" id="KW-0808">Transferase</keyword>
<evidence type="ECO:0000313" key="14">
    <source>
        <dbReference type="Proteomes" id="UP001220064"/>
    </source>
</evidence>
<keyword evidence="7 9" id="KW-0067">ATP-binding</keyword>
<feature type="active site" evidence="9">
    <location>
        <position position="170"/>
    </location>
</feature>
<evidence type="ECO:0000256" key="9">
    <source>
        <dbReference type="HAMAP-Rule" id="MF_00061"/>
    </source>
</evidence>
<feature type="domain" description="GHMP kinase N-terminal" evidence="11">
    <location>
        <begin position="93"/>
        <end position="178"/>
    </location>
</feature>
<dbReference type="SUPFAM" id="SSF55060">
    <property type="entry name" value="GHMP Kinase, C-terminal domain"/>
    <property type="match status" value="1"/>
</dbReference>
<dbReference type="RefSeq" id="WP_022862838.1">
    <property type="nucleotide sequence ID" value="NZ_ATVG01000004.1"/>
</dbReference>
<dbReference type="InterPro" id="IPR020568">
    <property type="entry name" value="Ribosomal_Su5_D2-typ_SF"/>
</dbReference>
<evidence type="ECO:0000256" key="6">
    <source>
        <dbReference type="ARBA" id="ARBA00022777"/>
    </source>
</evidence>
<evidence type="ECO:0000256" key="3">
    <source>
        <dbReference type="ARBA" id="ARBA00017473"/>
    </source>
</evidence>
<feature type="active site" evidence="9">
    <location>
        <position position="22"/>
    </location>
</feature>
<dbReference type="EMBL" id="CP063189">
    <property type="protein sequence ID" value="WCZ32141.1"/>
    <property type="molecule type" value="Genomic_DNA"/>
</dbReference>
<dbReference type="PIRSF" id="PIRSF010376">
    <property type="entry name" value="IspE"/>
    <property type="match status" value="1"/>
</dbReference>
<comment type="similarity">
    <text evidence="1 9">Belongs to the GHMP kinase family. IspE subfamily.</text>
</comment>
<dbReference type="Gene3D" id="3.30.230.10">
    <property type="match status" value="1"/>
</dbReference>
<evidence type="ECO:0000256" key="4">
    <source>
        <dbReference type="ARBA" id="ARBA00022679"/>
    </source>
</evidence>
<gene>
    <name evidence="9 13" type="primary">ispE</name>
    <name evidence="13" type="ORF">CMASS_03435</name>
</gene>
<dbReference type="InterPro" id="IPR013750">
    <property type="entry name" value="GHMP_kinase_C_dom"/>
</dbReference>
<evidence type="ECO:0000313" key="13">
    <source>
        <dbReference type="EMBL" id="WCZ32141.1"/>
    </source>
</evidence>
<comment type="pathway">
    <text evidence="9">Isoprenoid biosynthesis; isopentenyl diphosphate biosynthesis via DXP pathway; isopentenyl diphosphate from 1-deoxy-D-xylulose 5-phosphate: step 3/6.</text>
</comment>
<feature type="binding site" evidence="9">
    <location>
        <begin position="127"/>
        <end position="137"/>
    </location>
    <ligand>
        <name>ATP</name>
        <dbReference type="ChEBI" id="CHEBI:30616"/>
    </ligand>
</feature>
<evidence type="ECO:0000256" key="7">
    <source>
        <dbReference type="ARBA" id="ARBA00022840"/>
    </source>
</evidence>
<keyword evidence="14" id="KW-1185">Reference proteome</keyword>
<evidence type="ECO:0000256" key="1">
    <source>
        <dbReference type="ARBA" id="ARBA00009684"/>
    </source>
</evidence>
<feature type="region of interest" description="Disordered" evidence="10">
    <location>
        <begin position="314"/>
        <end position="335"/>
    </location>
</feature>
<comment type="function">
    <text evidence="9">Catalyzes the phosphorylation of the position 2 hydroxy group of 4-diphosphocytidyl-2C-methyl-D-erythritol.</text>
</comment>
<keyword evidence="6 9" id="KW-0418">Kinase</keyword>
<keyword evidence="5 9" id="KW-0547">Nucleotide-binding</keyword>
<dbReference type="Pfam" id="PF00288">
    <property type="entry name" value="GHMP_kinases_N"/>
    <property type="match status" value="1"/>
</dbReference>
<dbReference type="EC" id="2.7.1.148" evidence="2 9"/>
<dbReference type="PANTHER" id="PTHR43527:SF2">
    <property type="entry name" value="4-DIPHOSPHOCYTIDYL-2-C-METHYL-D-ERYTHRITOL KINASE, CHLOROPLASTIC"/>
    <property type="match status" value="1"/>
</dbReference>
<proteinExistence type="inferred from homology"/>
<dbReference type="PANTHER" id="PTHR43527">
    <property type="entry name" value="4-DIPHOSPHOCYTIDYL-2-C-METHYL-D-ERYTHRITOL KINASE, CHLOROPLASTIC"/>
    <property type="match status" value="1"/>
</dbReference>
<dbReference type="NCBIfam" id="NF002870">
    <property type="entry name" value="PRK03188.1"/>
    <property type="match status" value="1"/>
</dbReference>
<keyword evidence="9" id="KW-0414">Isoprene biosynthesis</keyword>
<dbReference type="GO" id="GO:0050515">
    <property type="term" value="F:4-(cytidine 5'-diphospho)-2-C-methyl-D-erythritol kinase activity"/>
    <property type="evidence" value="ECO:0007669"/>
    <property type="project" value="UniProtKB-EC"/>
</dbReference>
<dbReference type="InterPro" id="IPR014721">
    <property type="entry name" value="Ribsml_uS5_D2-typ_fold_subgr"/>
</dbReference>
<reference evidence="13 14" key="1">
    <citation type="submission" date="2020-10" db="EMBL/GenBank/DDBJ databases">
        <title>Complete genome sequence of Corynebacterium massiliense DSM 45435, type strain of Corynebacterium massiliense.</title>
        <authorList>
            <person name="Busche T."/>
            <person name="Kalinowski J."/>
            <person name="Ruckert C."/>
        </authorList>
    </citation>
    <scope>NUCLEOTIDE SEQUENCE [LARGE SCALE GENOMIC DNA]</scope>
    <source>
        <strain evidence="13 14">DSM 45435</strain>
    </source>
</reference>
<dbReference type="Proteomes" id="UP001220064">
    <property type="component" value="Chromosome"/>
</dbReference>
<accession>A0ABY7U6W8</accession>
<dbReference type="InterPro" id="IPR036554">
    <property type="entry name" value="GHMP_kinase_C_sf"/>
</dbReference>
<evidence type="ECO:0000259" key="11">
    <source>
        <dbReference type="Pfam" id="PF00288"/>
    </source>
</evidence>
<comment type="catalytic activity">
    <reaction evidence="9">
        <text>4-CDP-2-C-methyl-D-erythritol + ATP = 4-CDP-2-C-methyl-D-erythritol 2-phosphate + ADP + H(+)</text>
        <dbReference type="Rhea" id="RHEA:18437"/>
        <dbReference type="ChEBI" id="CHEBI:15378"/>
        <dbReference type="ChEBI" id="CHEBI:30616"/>
        <dbReference type="ChEBI" id="CHEBI:57823"/>
        <dbReference type="ChEBI" id="CHEBI:57919"/>
        <dbReference type="ChEBI" id="CHEBI:456216"/>
        <dbReference type="EC" id="2.7.1.148"/>
    </reaction>
</comment>
<evidence type="ECO:0000256" key="8">
    <source>
        <dbReference type="ARBA" id="ARBA00032554"/>
    </source>
</evidence>
<dbReference type="SUPFAM" id="SSF54211">
    <property type="entry name" value="Ribosomal protein S5 domain 2-like"/>
    <property type="match status" value="1"/>
</dbReference>
<dbReference type="Gene3D" id="3.30.70.890">
    <property type="entry name" value="GHMP kinase, C-terminal domain"/>
    <property type="match status" value="1"/>
</dbReference>
<evidence type="ECO:0000259" key="12">
    <source>
        <dbReference type="Pfam" id="PF08544"/>
    </source>
</evidence>
<dbReference type="InterPro" id="IPR004424">
    <property type="entry name" value="IspE"/>
</dbReference>
<organism evidence="13 14">
    <name type="scientific">Corynebacterium massiliense DSM 45435</name>
    <dbReference type="NCBI Taxonomy" id="1121364"/>
    <lineage>
        <taxon>Bacteria</taxon>
        <taxon>Bacillati</taxon>
        <taxon>Actinomycetota</taxon>
        <taxon>Actinomycetes</taxon>
        <taxon>Mycobacteriales</taxon>
        <taxon>Corynebacteriaceae</taxon>
        <taxon>Corynebacterium</taxon>
    </lineage>
</organism>
<feature type="domain" description="GHMP kinase C-terminal" evidence="12">
    <location>
        <begin position="240"/>
        <end position="313"/>
    </location>
</feature>
<dbReference type="HAMAP" id="MF_00061">
    <property type="entry name" value="IspE"/>
    <property type="match status" value="1"/>
</dbReference>
<evidence type="ECO:0000256" key="5">
    <source>
        <dbReference type="ARBA" id="ARBA00022741"/>
    </source>
</evidence>
<name>A0ABY7U6W8_9CORY</name>
<dbReference type="Pfam" id="PF08544">
    <property type="entry name" value="GHMP_kinases_C"/>
    <property type="match status" value="1"/>
</dbReference>
<protein>
    <recommendedName>
        <fullName evidence="3 9">4-diphosphocytidyl-2-C-methyl-D-erythritol kinase</fullName>
        <shortName evidence="9">CMK</shortName>
        <ecNumber evidence="2 9">2.7.1.148</ecNumber>
    </recommendedName>
    <alternativeName>
        <fullName evidence="8 9">4-(cytidine-5'-diphospho)-2-C-methyl-D-erythritol kinase</fullName>
    </alternativeName>
</protein>
<sequence length="335" mass="34472">MNRDFSSPDSRASGYRARAHAKVNLHLGVGDARADGYHELATVFQSLELHDDVRLSLTGEEIDLAVDGWEERLIESLAVTGPYAAGVPTDSGNLVWRATVNIAKRLRAERGLDAVPQVAFELRKGIPAAGGMAGGSADAAAALLLADAAFGPTSLGQPVLYEEANWLGSDIAFTLRGGTALGTGRGEQLTPMLARGTFHWAIITSNEGLSTPAVFQKVDELRAAGKGQPPHLDTAAVSQALTSGDAEHLAAVLHNDMQPAALTLRPDLRKTLAAGKAAGALAGIVSGSGPTCALLCADAAEAAEVAAQVSTELPGTRGIPTSGPARGAHLVDEAN</sequence>